<dbReference type="Proteomes" id="UP001500880">
    <property type="component" value="Unassembled WGS sequence"/>
</dbReference>
<evidence type="ECO:0000313" key="3">
    <source>
        <dbReference type="Proteomes" id="UP001500880"/>
    </source>
</evidence>
<feature type="transmembrane region" description="Helical" evidence="1">
    <location>
        <begin position="101"/>
        <end position="123"/>
    </location>
</feature>
<evidence type="ECO:0000256" key="1">
    <source>
        <dbReference type="SAM" id="Phobius"/>
    </source>
</evidence>
<dbReference type="InterPro" id="IPR018710">
    <property type="entry name" value="DUF2232"/>
</dbReference>
<dbReference type="PANTHER" id="PTHR41324:SF1">
    <property type="entry name" value="DUF2232 DOMAIN-CONTAINING PROTEIN"/>
    <property type="match status" value="1"/>
</dbReference>
<feature type="transmembrane region" description="Helical" evidence="1">
    <location>
        <begin position="12"/>
        <end position="36"/>
    </location>
</feature>
<feature type="transmembrane region" description="Helical" evidence="1">
    <location>
        <begin position="244"/>
        <end position="266"/>
    </location>
</feature>
<keyword evidence="3" id="KW-1185">Reference proteome</keyword>
<gene>
    <name evidence="2" type="ORF">GCM10008986_31990</name>
</gene>
<keyword evidence="1" id="KW-1133">Transmembrane helix</keyword>
<sequence length="314" mass="35659">MKKSNVVTEGALFSGIYIILLLITVFVPLVSYITIFLTPVPFILYVYKNGLKPGLIMFMVTLLISSVFATVFSMPLTIFAALGGITIGAGLHARKSTYENWAIGSVAFALGFLIVFALGQWMMDIHLMDELNSMINSTMNTSEQVMEELGYTQDELMEAMREQINQIFYLMPTLFAFIGIIFAFLTIWISYKIINRLYSDHGKLSFPPFREFRLPIAVIWYYLFALILTWIFPEQGELLNQAGVNVATLIGFLFVLQGLSFIFYYIHVKKMTKTLAVVAIIAAVIMPIFLYLLRILGIIDLGFNLRDRLNPNKK</sequence>
<dbReference type="Pfam" id="PF09991">
    <property type="entry name" value="DUF2232"/>
    <property type="match status" value="1"/>
</dbReference>
<accession>A0ABN1BQV7</accession>
<dbReference type="PANTHER" id="PTHR41324">
    <property type="entry name" value="MEMBRANE PROTEIN-RELATED"/>
    <property type="match status" value="1"/>
</dbReference>
<name>A0ABN1BQV7_9BACI</name>
<proteinExistence type="predicted"/>
<protein>
    <submittedName>
        <fullName evidence="2">YybS family protein</fullName>
    </submittedName>
</protein>
<keyword evidence="1" id="KW-0812">Transmembrane</keyword>
<dbReference type="EMBL" id="BAAADO010000008">
    <property type="protein sequence ID" value="GAA0502024.1"/>
    <property type="molecule type" value="Genomic_DNA"/>
</dbReference>
<keyword evidence="1" id="KW-0472">Membrane</keyword>
<dbReference type="RefSeq" id="WP_343843289.1">
    <property type="nucleotide sequence ID" value="NZ_BAAADO010000008.1"/>
</dbReference>
<feature type="transmembrane region" description="Helical" evidence="1">
    <location>
        <begin position="56"/>
        <end position="89"/>
    </location>
</feature>
<evidence type="ECO:0000313" key="2">
    <source>
        <dbReference type="EMBL" id="GAA0502024.1"/>
    </source>
</evidence>
<feature type="transmembrane region" description="Helical" evidence="1">
    <location>
        <begin position="167"/>
        <end position="191"/>
    </location>
</feature>
<organism evidence="2 3">
    <name type="scientific">Salinibacillus aidingensis</name>
    <dbReference type="NCBI Taxonomy" id="237684"/>
    <lineage>
        <taxon>Bacteria</taxon>
        <taxon>Bacillati</taxon>
        <taxon>Bacillota</taxon>
        <taxon>Bacilli</taxon>
        <taxon>Bacillales</taxon>
        <taxon>Bacillaceae</taxon>
        <taxon>Salinibacillus</taxon>
    </lineage>
</organism>
<reference evidence="2 3" key="1">
    <citation type="journal article" date="2019" name="Int. J. Syst. Evol. Microbiol.">
        <title>The Global Catalogue of Microorganisms (GCM) 10K type strain sequencing project: providing services to taxonomists for standard genome sequencing and annotation.</title>
        <authorList>
            <consortium name="The Broad Institute Genomics Platform"/>
            <consortium name="The Broad Institute Genome Sequencing Center for Infectious Disease"/>
            <person name="Wu L."/>
            <person name="Ma J."/>
        </authorList>
    </citation>
    <scope>NUCLEOTIDE SEQUENCE [LARGE SCALE GENOMIC DNA]</scope>
    <source>
        <strain evidence="2 3">JCM 12389</strain>
    </source>
</reference>
<comment type="caution">
    <text evidence="2">The sequence shown here is derived from an EMBL/GenBank/DDBJ whole genome shotgun (WGS) entry which is preliminary data.</text>
</comment>
<feature type="transmembrane region" description="Helical" evidence="1">
    <location>
        <begin position="212"/>
        <end position="232"/>
    </location>
</feature>
<feature type="transmembrane region" description="Helical" evidence="1">
    <location>
        <begin position="275"/>
        <end position="299"/>
    </location>
</feature>